<comment type="similarity">
    <text evidence="24">Belongs to the metallo-dependent hydrolases superfamily. Peptidase M19 family.</text>
</comment>
<evidence type="ECO:0000256" key="24">
    <source>
        <dbReference type="RuleBase" id="RU341113"/>
    </source>
</evidence>
<evidence type="ECO:0000256" key="11">
    <source>
        <dbReference type="ARBA" id="ARBA00022729"/>
    </source>
</evidence>
<evidence type="ECO:0000256" key="21">
    <source>
        <dbReference type="ARBA" id="ARBA00029402"/>
    </source>
</evidence>
<dbReference type="SUPFAM" id="SSF50494">
    <property type="entry name" value="Trypsin-like serine proteases"/>
    <property type="match status" value="1"/>
</dbReference>
<feature type="domain" description="Peptidase S1" evidence="26">
    <location>
        <begin position="67"/>
        <end position="127"/>
    </location>
</feature>
<sequence>MLSFVERAELAEAGDSREVAAVKQRKRDVWLDTQTYASIEEPEAAIQMHHECVLGFMDAYNELLHDLVLHPVFQKPSEWASDLVLIQLKEPVVMSNKVTPIPLPERSRDLADSSEGSGVITGWGLPLPHHSNTTYFPRPIAPPVRQNMNRAPSDGRGPHVLHRTHRGRGDTDARAQDPYMTRALELMSKTPLIDGHNDLPWQLRLQFNNELNKVDLNTLETTHTNIPKIKAGRLGAQFWSAYVPCESQYKDAVRQTLEQIDVVHRMCEKYPETFMFATSSQDIMEAFNTNRTASLIGVEGGHSLDSSLATLRTMYHLGVRYLTLTHSCNTPWADNWLVDTGSEPSQHNGLSTFGKQLILEMNRLGMLIDLAHVTEAVMNQVLDMSQAPVIFSHSSAYSVCPHKRNVPDDVLLKVNQTGGIVMVNFYNDYVTCSKTAKISNVADHFDHIKKVAGAGIIGFGGDYDGVTRLPEGLEDVSKVPKVVAELLRRGWTDEEVNAALGNNLLRVLSQAEKVRDALKETRPDDVPIPYDEVKNVCRTSYGYRSAGAHHSLGAAALLLTLALQALIPLSVS</sequence>
<evidence type="ECO:0000259" key="26">
    <source>
        <dbReference type="Pfam" id="PF00089"/>
    </source>
</evidence>
<keyword evidence="13 24" id="KW-0862">Zinc</keyword>
<proteinExistence type="inferred from homology"/>
<dbReference type="Pfam" id="PF01244">
    <property type="entry name" value="Peptidase_M19"/>
    <property type="match status" value="1"/>
</dbReference>
<evidence type="ECO:0000256" key="13">
    <source>
        <dbReference type="ARBA" id="ARBA00022833"/>
    </source>
</evidence>
<keyword evidence="12 24" id="KW-0378">Hydrolase</keyword>
<dbReference type="GO" id="GO:0016324">
    <property type="term" value="C:apical plasma membrane"/>
    <property type="evidence" value="ECO:0007669"/>
    <property type="project" value="UniProtKB-SubCell"/>
</dbReference>
<evidence type="ECO:0000256" key="14">
    <source>
        <dbReference type="ARBA" id="ARBA00022997"/>
    </source>
</evidence>
<evidence type="ECO:0000256" key="23">
    <source>
        <dbReference type="ARBA" id="ARBA00048518"/>
    </source>
</evidence>
<dbReference type="GeneTree" id="ENSGT00940000159615"/>
<comment type="catalytic activity">
    <reaction evidence="3 24">
        <text>an L-aminoacyl-L-amino acid + H2O = 2 an L-alpha-amino acid</text>
        <dbReference type="Rhea" id="RHEA:48940"/>
        <dbReference type="ChEBI" id="CHEBI:15377"/>
        <dbReference type="ChEBI" id="CHEBI:59869"/>
        <dbReference type="ChEBI" id="CHEBI:77460"/>
        <dbReference type="EC" id="3.4.13.19"/>
    </reaction>
</comment>
<dbReference type="GO" id="GO:0006629">
    <property type="term" value="P:lipid metabolic process"/>
    <property type="evidence" value="ECO:0007669"/>
    <property type="project" value="UniProtKB-KW"/>
</dbReference>
<feature type="region of interest" description="Disordered" evidence="25">
    <location>
        <begin position="151"/>
        <end position="174"/>
    </location>
</feature>
<dbReference type="Proteomes" id="UP000007635">
    <property type="component" value="Chromosome II"/>
</dbReference>
<dbReference type="GO" id="GO:0046872">
    <property type="term" value="F:metal ion binding"/>
    <property type="evidence" value="ECO:0007669"/>
    <property type="project" value="UniProtKB-UniRule"/>
</dbReference>
<comment type="cofactor">
    <cofactor evidence="4 24">
        <name>Zn(2+)</name>
        <dbReference type="ChEBI" id="CHEBI:29105"/>
    </cofactor>
</comment>
<comment type="subcellular location">
    <subcellularLocation>
        <location evidence="5">Apical cell membrane</location>
        <topology evidence="5">Lipid-anchor</topology>
        <topology evidence="5">GPI-anchor</topology>
    </subcellularLocation>
    <subcellularLocation>
        <location evidence="24">Membrane</location>
        <topology evidence="24">Lipid-anchor</topology>
        <topology evidence="24">GPI-anchor</topology>
    </subcellularLocation>
</comment>
<dbReference type="PROSITE" id="PS51365">
    <property type="entry name" value="RENAL_DIPEPTIDASE_2"/>
    <property type="match status" value="1"/>
</dbReference>
<keyword evidence="14 24" id="KW-0224">Dipeptidase</keyword>
<evidence type="ECO:0000256" key="9">
    <source>
        <dbReference type="ARBA" id="ARBA00022670"/>
    </source>
</evidence>
<comment type="catalytic activity">
    <reaction evidence="1">
        <text>glycyldehydrophenylalanine + H2O = 2,3-didehydrophenylalanine + glycine</text>
        <dbReference type="Rhea" id="RHEA:62704"/>
        <dbReference type="ChEBI" id="CHEBI:15377"/>
        <dbReference type="ChEBI" id="CHEBI:57305"/>
        <dbReference type="ChEBI" id="CHEBI:145925"/>
        <dbReference type="ChEBI" id="CHEBI:145926"/>
    </reaction>
</comment>
<reference evidence="27" key="2">
    <citation type="submission" date="2025-08" db="UniProtKB">
        <authorList>
            <consortium name="Ensembl"/>
        </authorList>
    </citation>
    <scope>IDENTIFICATION</scope>
</reference>
<keyword evidence="28" id="KW-1185">Reference proteome</keyword>
<keyword evidence="10 24" id="KW-0479">Metal-binding</keyword>
<evidence type="ECO:0000256" key="5">
    <source>
        <dbReference type="ARBA" id="ARBA00004303"/>
    </source>
</evidence>
<comment type="catalytic activity">
    <reaction evidence="2">
        <text>a beta-lactam + H2O = a substituted beta-amino acid</text>
        <dbReference type="Rhea" id="RHEA:20401"/>
        <dbReference type="ChEBI" id="CHEBI:15377"/>
        <dbReference type="ChEBI" id="CHEBI:35627"/>
        <dbReference type="ChEBI" id="CHEBI:140347"/>
        <dbReference type="EC" id="3.5.2.6"/>
    </reaction>
</comment>
<dbReference type="GO" id="GO:0098552">
    <property type="term" value="C:side of membrane"/>
    <property type="evidence" value="ECO:0007669"/>
    <property type="project" value="UniProtKB-KW"/>
</dbReference>
<dbReference type="AlphaFoldDB" id="A0AAQ4QPE9"/>
<reference evidence="27" key="3">
    <citation type="submission" date="2025-09" db="UniProtKB">
        <authorList>
            <consortium name="Ensembl"/>
        </authorList>
    </citation>
    <scope>IDENTIFICATION</scope>
</reference>
<comment type="catalytic activity">
    <reaction evidence="22">
        <text>leukotriene D4 + H2O = leukotriene E4 + glycine</text>
        <dbReference type="Rhea" id="RHEA:48616"/>
        <dbReference type="ChEBI" id="CHEBI:15377"/>
        <dbReference type="ChEBI" id="CHEBI:57305"/>
        <dbReference type="ChEBI" id="CHEBI:57462"/>
        <dbReference type="ChEBI" id="CHEBI:63166"/>
    </reaction>
</comment>
<accession>A0AAQ4QPE9</accession>
<evidence type="ECO:0000313" key="27">
    <source>
        <dbReference type="Ensembl" id="ENSGACP00000052183.1"/>
    </source>
</evidence>
<dbReference type="GO" id="GO:0006508">
    <property type="term" value="P:proteolysis"/>
    <property type="evidence" value="ECO:0007669"/>
    <property type="project" value="UniProtKB-KW"/>
</dbReference>
<comment type="function">
    <text evidence="21">Independently of its dipeptidase activity, acts as an adhesion receptor for neutrophil recruitment from bloodstream into inflamed lungs and liver.</text>
</comment>
<keyword evidence="15 24" id="KW-0482">Metalloprotease</keyword>
<name>A0AAQ4QPE9_GASAC</name>
<evidence type="ECO:0000256" key="2">
    <source>
        <dbReference type="ARBA" id="ARBA00001526"/>
    </source>
</evidence>
<dbReference type="GO" id="GO:0004252">
    <property type="term" value="F:serine-type endopeptidase activity"/>
    <property type="evidence" value="ECO:0007669"/>
    <property type="project" value="InterPro"/>
</dbReference>
<evidence type="ECO:0000256" key="17">
    <source>
        <dbReference type="ARBA" id="ARBA00023136"/>
    </source>
</evidence>
<evidence type="ECO:0000256" key="7">
    <source>
        <dbReference type="ARBA" id="ARBA00022475"/>
    </source>
</evidence>
<dbReference type="EC" id="3.4.13.19" evidence="24"/>
<keyword evidence="16" id="KW-0443">Lipid metabolism</keyword>
<comment type="catalytic activity">
    <reaction evidence="23">
        <text>L-cystine-bis-glycine + 2 H2O = L-cystine + 2 glycine</text>
        <dbReference type="Rhea" id="RHEA:60520"/>
        <dbReference type="ChEBI" id="CHEBI:15377"/>
        <dbReference type="ChEBI" id="CHEBI:35491"/>
        <dbReference type="ChEBI" id="CHEBI:57305"/>
        <dbReference type="ChEBI" id="CHEBI:143812"/>
    </reaction>
</comment>
<dbReference type="InterPro" id="IPR000180">
    <property type="entry name" value="Dipep_AS"/>
</dbReference>
<evidence type="ECO:0000256" key="20">
    <source>
        <dbReference type="ARBA" id="ARBA00023288"/>
    </source>
</evidence>
<dbReference type="InterPro" id="IPR008257">
    <property type="entry name" value="Pept_M19"/>
</dbReference>
<keyword evidence="18 24" id="KW-1015">Disulfide bond</keyword>
<keyword evidence="11" id="KW-0732">Signal</keyword>
<evidence type="ECO:0000256" key="12">
    <source>
        <dbReference type="ARBA" id="ARBA00022801"/>
    </source>
</evidence>
<dbReference type="Pfam" id="PF00089">
    <property type="entry name" value="Trypsin"/>
    <property type="match status" value="1"/>
</dbReference>
<evidence type="ECO:0000256" key="18">
    <source>
        <dbReference type="ARBA" id="ARBA00023157"/>
    </source>
</evidence>
<reference evidence="27 28" key="1">
    <citation type="journal article" date="2021" name="G3 (Bethesda)">
        <title>Improved contiguity of the threespine stickleback genome using long-read sequencing.</title>
        <authorList>
            <person name="Nath S."/>
            <person name="Shaw D.E."/>
            <person name="White M.A."/>
        </authorList>
    </citation>
    <scope>NUCLEOTIDE SEQUENCE [LARGE SCALE GENOMIC DNA]</scope>
    <source>
        <strain evidence="27 28">Lake Benthic</strain>
    </source>
</reference>
<dbReference type="SUPFAM" id="SSF51556">
    <property type="entry name" value="Metallo-dependent hydrolases"/>
    <property type="match status" value="1"/>
</dbReference>
<dbReference type="PROSITE" id="PS00869">
    <property type="entry name" value="RENAL_DIPEPTIDASE_1"/>
    <property type="match status" value="1"/>
</dbReference>
<comment type="subunit">
    <text evidence="6 24">Homodimer; disulfide-linked.</text>
</comment>
<dbReference type="GO" id="GO:0008800">
    <property type="term" value="F:beta-lactamase activity"/>
    <property type="evidence" value="ECO:0007669"/>
    <property type="project" value="UniProtKB-EC"/>
</dbReference>
<dbReference type="Gene3D" id="2.40.10.10">
    <property type="entry name" value="Trypsin-like serine proteases"/>
    <property type="match status" value="1"/>
</dbReference>
<dbReference type="Gene3D" id="3.20.20.140">
    <property type="entry name" value="Metal-dependent hydrolases"/>
    <property type="match status" value="1"/>
</dbReference>
<dbReference type="InterPro" id="IPR001254">
    <property type="entry name" value="Trypsin_dom"/>
</dbReference>
<evidence type="ECO:0000256" key="4">
    <source>
        <dbReference type="ARBA" id="ARBA00001947"/>
    </source>
</evidence>
<dbReference type="PANTHER" id="PTHR10443">
    <property type="entry name" value="MICROSOMAL DIPEPTIDASE"/>
    <property type="match status" value="1"/>
</dbReference>
<dbReference type="InterPro" id="IPR032466">
    <property type="entry name" value="Metal_Hydrolase"/>
</dbReference>
<evidence type="ECO:0000256" key="1">
    <source>
        <dbReference type="ARBA" id="ARBA00000437"/>
    </source>
</evidence>
<evidence type="ECO:0000256" key="10">
    <source>
        <dbReference type="ARBA" id="ARBA00022723"/>
    </source>
</evidence>
<evidence type="ECO:0000313" key="28">
    <source>
        <dbReference type="Proteomes" id="UP000007635"/>
    </source>
</evidence>
<organism evidence="27 28">
    <name type="scientific">Gasterosteus aculeatus aculeatus</name>
    <name type="common">three-spined stickleback</name>
    <dbReference type="NCBI Taxonomy" id="481459"/>
    <lineage>
        <taxon>Eukaryota</taxon>
        <taxon>Metazoa</taxon>
        <taxon>Chordata</taxon>
        <taxon>Craniata</taxon>
        <taxon>Vertebrata</taxon>
        <taxon>Euteleostomi</taxon>
        <taxon>Actinopterygii</taxon>
        <taxon>Neopterygii</taxon>
        <taxon>Teleostei</taxon>
        <taxon>Neoteleostei</taxon>
        <taxon>Acanthomorphata</taxon>
        <taxon>Eupercaria</taxon>
        <taxon>Perciformes</taxon>
        <taxon>Cottioidei</taxon>
        <taxon>Gasterosteales</taxon>
        <taxon>Gasterosteidae</taxon>
        <taxon>Gasterosteus</taxon>
    </lineage>
</organism>
<dbReference type="PANTHER" id="PTHR10443:SF38">
    <property type="entry name" value="DIPEPTIDASE 1"/>
    <property type="match status" value="1"/>
</dbReference>
<dbReference type="FunFam" id="3.20.20.140:FF:000030">
    <property type="entry name" value="Dipeptidase"/>
    <property type="match status" value="1"/>
</dbReference>
<evidence type="ECO:0000256" key="3">
    <source>
        <dbReference type="ARBA" id="ARBA00001670"/>
    </source>
</evidence>
<evidence type="ECO:0000256" key="15">
    <source>
        <dbReference type="ARBA" id="ARBA00023049"/>
    </source>
</evidence>
<keyword evidence="19" id="KW-0325">Glycoprotein</keyword>
<evidence type="ECO:0000256" key="25">
    <source>
        <dbReference type="SAM" id="MobiDB-lite"/>
    </source>
</evidence>
<keyword evidence="20" id="KW-0449">Lipoprotein</keyword>
<dbReference type="Ensembl" id="ENSGACT00000038638.1">
    <property type="protein sequence ID" value="ENSGACP00000052183.1"/>
    <property type="gene ID" value="ENSGACG00000015454.2"/>
</dbReference>
<dbReference type="GO" id="GO:0070573">
    <property type="term" value="F:metallodipeptidase activity"/>
    <property type="evidence" value="ECO:0007669"/>
    <property type="project" value="InterPro"/>
</dbReference>
<evidence type="ECO:0000256" key="6">
    <source>
        <dbReference type="ARBA" id="ARBA00011748"/>
    </source>
</evidence>
<evidence type="ECO:0000256" key="19">
    <source>
        <dbReference type="ARBA" id="ARBA00023180"/>
    </source>
</evidence>
<dbReference type="InterPro" id="IPR043504">
    <property type="entry name" value="Peptidase_S1_PA_chymotrypsin"/>
</dbReference>
<keyword evidence="9 24" id="KW-0645">Protease</keyword>
<protein>
    <recommendedName>
        <fullName evidence="24">Dipeptidase</fullName>
        <ecNumber evidence="24">3.4.13.19</ecNumber>
    </recommendedName>
</protein>
<keyword evidence="8 24" id="KW-0336">GPI-anchor</keyword>
<evidence type="ECO:0000256" key="22">
    <source>
        <dbReference type="ARBA" id="ARBA00048210"/>
    </source>
</evidence>
<dbReference type="InterPro" id="IPR009003">
    <property type="entry name" value="Peptidase_S1_PA"/>
</dbReference>
<evidence type="ECO:0000256" key="16">
    <source>
        <dbReference type="ARBA" id="ARBA00023098"/>
    </source>
</evidence>
<evidence type="ECO:0000256" key="8">
    <source>
        <dbReference type="ARBA" id="ARBA00022622"/>
    </source>
</evidence>
<keyword evidence="17" id="KW-0472">Membrane</keyword>
<dbReference type="CDD" id="cd01301">
    <property type="entry name" value="rDP_like"/>
    <property type="match status" value="1"/>
</dbReference>
<keyword evidence="7" id="KW-1003">Cell membrane</keyword>